<dbReference type="Pfam" id="PF13640">
    <property type="entry name" value="2OG-FeII_Oxy_3"/>
    <property type="match status" value="1"/>
</dbReference>
<dbReference type="EMBL" id="LR798294">
    <property type="protein sequence ID" value="CAB5221687.1"/>
    <property type="molecule type" value="Genomic_DNA"/>
</dbReference>
<feature type="domain" description="Prolyl 4-hydroxylase alpha subunit Fe(2+) 2OG dioxygenase" evidence="1">
    <location>
        <begin position="93"/>
        <end position="169"/>
    </location>
</feature>
<proteinExistence type="predicted"/>
<dbReference type="InterPro" id="IPR044862">
    <property type="entry name" value="Pro_4_hyd_alph_FE2OG_OXY"/>
</dbReference>
<reference evidence="2" key="1">
    <citation type="submission" date="2020-05" db="EMBL/GenBank/DDBJ databases">
        <authorList>
            <person name="Chiriac C."/>
            <person name="Salcher M."/>
            <person name="Ghai R."/>
            <person name="Kavagutti S V."/>
        </authorList>
    </citation>
    <scope>NUCLEOTIDE SEQUENCE</scope>
</reference>
<organism evidence="2">
    <name type="scientific">uncultured Caudovirales phage</name>
    <dbReference type="NCBI Taxonomy" id="2100421"/>
    <lineage>
        <taxon>Viruses</taxon>
        <taxon>Duplodnaviria</taxon>
        <taxon>Heunggongvirae</taxon>
        <taxon>Uroviricota</taxon>
        <taxon>Caudoviricetes</taxon>
        <taxon>Peduoviridae</taxon>
        <taxon>Maltschvirus</taxon>
        <taxon>Maltschvirus maltsch</taxon>
    </lineage>
</organism>
<dbReference type="PANTHER" id="PTHR35169">
    <property type="entry name" value="FE2OG DIOXYGENASE DOMAIN-CONTAINING PROTEIN"/>
    <property type="match status" value="1"/>
</dbReference>
<dbReference type="PANTHER" id="PTHR35169:SF1">
    <property type="entry name" value="PROLYL 4-HYDROXYLASE ALPHA SUBUNIT FE(2+) 2OG DIOXYGENASE DOMAIN-CONTAINING PROTEIN"/>
    <property type="match status" value="1"/>
</dbReference>
<keyword evidence="2" id="KW-0223">Dioxygenase</keyword>
<sequence>MITKTLSSGKEIIIIDNLFKPADCMYFETFANKCNYTLKGSVSAQNSSRSDNELFFGADLSRDDMTRFRLFDNQEFKNINFRFNNLVVLRSWILCTEPSTKYLYHPDHLAETSLTFLYYLNGFWHPEWGGETLFCDDNGEPELAVMCKPNRAVIFPSCVFHKPSGTSRDSKLRFTFTTTFVKNEPPPNV</sequence>
<evidence type="ECO:0000313" key="2">
    <source>
        <dbReference type="EMBL" id="CAB5221687.1"/>
    </source>
</evidence>
<name>A0A6J7WVC1_9CAUD</name>
<dbReference type="Gene3D" id="2.60.120.620">
    <property type="entry name" value="q2cbj1_9rhob like domain"/>
    <property type="match status" value="1"/>
</dbReference>
<protein>
    <submittedName>
        <fullName evidence="2">Oxoglutarate/iron-dependent dioxygenase</fullName>
    </submittedName>
</protein>
<accession>A0A6J7WVC1</accession>
<gene>
    <name evidence="2" type="ORF">UFOVP242_24</name>
</gene>
<evidence type="ECO:0000259" key="1">
    <source>
        <dbReference type="Pfam" id="PF13640"/>
    </source>
</evidence>
<keyword evidence="2" id="KW-0560">Oxidoreductase</keyword>
<dbReference type="GO" id="GO:0051213">
    <property type="term" value="F:dioxygenase activity"/>
    <property type="evidence" value="ECO:0007669"/>
    <property type="project" value="UniProtKB-KW"/>
</dbReference>